<dbReference type="CDD" id="cd01948">
    <property type="entry name" value="EAL"/>
    <property type="match status" value="1"/>
</dbReference>
<dbReference type="SMART" id="SM00052">
    <property type="entry name" value="EAL"/>
    <property type="match status" value="1"/>
</dbReference>
<dbReference type="Pfam" id="PF13426">
    <property type="entry name" value="PAS_9"/>
    <property type="match status" value="2"/>
</dbReference>
<name>A0ABU1H7M5_9GAMM</name>
<dbReference type="Gene3D" id="3.30.450.20">
    <property type="entry name" value="PAS domain"/>
    <property type="match status" value="3"/>
</dbReference>
<gene>
    <name evidence="5" type="ORF">QC823_15125</name>
</gene>
<dbReference type="Gene3D" id="3.20.20.450">
    <property type="entry name" value="EAL domain"/>
    <property type="match status" value="1"/>
</dbReference>
<dbReference type="InterPro" id="IPR035965">
    <property type="entry name" value="PAS-like_dom_sf"/>
</dbReference>
<feature type="domain" description="PAS" evidence="1">
    <location>
        <begin position="259"/>
        <end position="305"/>
    </location>
</feature>
<dbReference type="Pfam" id="PF00990">
    <property type="entry name" value="GGDEF"/>
    <property type="match status" value="1"/>
</dbReference>
<dbReference type="InterPro" id="IPR000160">
    <property type="entry name" value="GGDEF_dom"/>
</dbReference>
<feature type="domain" description="PAC" evidence="2">
    <location>
        <begin position="81"/>
        <end position="135"/>
    </location>
</feature>
<dbReference type="SMART" id="SM00267">
    <property type="entry name" value="GGDEF"/>
    <property type="match status" value="1"/>
</dbReference>
<organism evidence="5 6">
    <name type="scientific">Vreelandella vilamensis</name>
    <dbReference type="NCBI Taxonomy" id="531309"/>
    <lineage>
        <taxon>Bacteria</taxon>
        <taxon>Pseudomonadati</taxon>
        <taxon>Pseudomonadota</taxon>
        <taxon>Gammaproteobacteria</taxon>
        <taxon>Oceanospirillales</taxon>
        <taxon>Halomonadaceae</taxon>
        <taxon>Vreelandella</taxon>
    </lineage>
</organism>
<dbReference type="PROSITE" id="PS50887">
    <property type="entry name" value="GGDEF"/>
    <property type="match status" value="1"/>
</dbReference>
<dbReference type="PROSITE" id="PS50883">
    <property type="entry name" value="EAL"/>
    <property type="match status" value="1"/>
</dbReference>
<feature type="domain" description="PAS" evidence="1">
    <location>
        <begin position="5"/>
        <end position="80"/>
    </location>
</feature>
<dbReference type="EMBL" id="JARWAN010000035">
    <property type="protein sequence ID" value="MDR5900301.1"/>
    <property type="molecule type" value="Genomic_DNA"/>
</dbReference>
<dbReference type="PROSITE" id="PS50112">
    <property type="entry name" value="PAS"/>
    <property type="match status" value="2"/>
</dbReference>
<feature type="domain" description="EAL" evidence="3">
    <location>
        <begin position="556"/>
        <end position="810"/>
    </location>
</feature>
<dbReference type="CDD" id="cd01949">
    <property type="entry name" value="GGDEF"/>
    <property type="match status" value="1"/>
</dbReference>
<dbReference type="SMART" id="SM00091">
    <property type="entry name" value="PAS"/>
    <property type="match status" value="2"/>
</dbReference>
<dbReference type="SUPFAM" id="SSF55073">
    <property type="entry name" value="Nucleotide cyclase"/>
    <property type="match status" value="1"/>
</dbReference>
<proteinExistence type="predicted"/>
<dbReference type="NCBIfam" id="TIGR00254">
    <property type="entry name" value="GGDEF"/>
    <property type="match status" value="1"/>
</dbReference>
<evidence type="ECO:0000259" key="4">
    <source>
        <dbReference type="PROSITE" id="PS50887"/>
    </source>
</evidence>
<keyword evidence="6" id="KW-1185">Reference proteome</keyword>
<dbReference type="Proteomes" id="UP001254564">
    <property type="component" value="Unassembled WGS sequence"/>
</dbReference>
<dbReference type="InterPro" id="IPR029787">
    <property type="entry name" value="Nucleotide_cyclase"/>
</dbReference>
<dbReference type="NCBIfam" id="TIGR00229">
    <property type="entry name" value="sensory_box"/>
    <property type="match status" value="3"/>
</dbReference>
<feature type="domain" description="PAC" evidence="2">
    <location>
        <begin position="332"/>
        <end position="384"/>
    </location>
</feature>
<dbReference type="Pfam" id="PF00563">
    <property type="entry name" value="EAL"/>
    <property type="match status" value="1"/>
</dbReference>
<evidence type="ECO:0000313" key="6">
    <source>
        <dbReference type="Proteomes" id="UP001254564"/>
    </source>
</evidence>
<dbReference type="SUPFAM" id="SSF55785">
    <property type="entry name" value="PYP-like sensor domain (PAS domain)"/>
    <property type="match status" value="3"/>
</dbReference>
<dbReference type="CDD" id="cd00130">
    <property type="entry name" value="PAS"/>
    <property type="match status" value="3"/>
</dbReference>
<dbReference type="InterPro" id="IPR035919">
    <property type="entry name" value="EAL_sf"/>
</dbReference>
<evidence type="ECO:0000259" key="3">
    <source>
        <dbReference type="PROSITE" id="PS50883"/>
    </source>
</evidence>
<protein>
    <submittedName>
        <fullName evidence="5">EAL domain-containing protein</fullName>
    </submittedName>
</protein>
<comment type="caution">
    <text evidence="5">The sequence shown here is derived from an EMBL/GenBank/DDBJ whole genome shotgun (WGS) entry which is preliminary data.</text>
</comment>
<evidence type="ECO:0000259" key="1">
    <source>
        <dbReference type="PROSITE" id="PS50112"/>
    </source>
</evidence>
<sequence>MSALQDRLFRQAIDQAYGSVLITTAELDLPGPTIVYANAAFCEQSGYTQEELIGQTPRILQGPETDRAVLNRLRTALAQSGAFDGQIINYRKNGTPYRVRWSIRPIRDDQQRITHYISLQSDITDISVTRDEFTRQAELLKMAEKTMRFGGWFIDLKTNRVEWSNIVAEIHGMPHGFSPTLSQAIAYYIPEHREEIRERFTACVERGIPYDEELQIRAADGKRVWVRTLGEPIRDGSERIVGVRGAFQDVTQRREREQELRKLAYITEQSPAPITVTDLSGHIEYVNRAFETVSGYSRDALIGNTPTMIQSGQTPKATYRDLWDTIKAGNVWSGEIQNRRQDGTPYWERELISPLTDDLGEMTHFVAIKQDITAIKQAQQELSLLAYTDPLTGLHNRNGFSRQLERHLEEHAWNPEGAVVAMDIAGLRDINDVYGYDIGDRLLTQFGQRLSDISENTVLAGRIGGDEFMALIVPGSGDSLDDCLDRVLKTLSPAFDLSGFDIGVKFRVGCTRLGENKRSVEPLLREAERALALHREEPLLPWVAYSDRIQKNTDKRLAMTRELQQALAEDQLELHFQPKVDLATGTLIACEALLRWNHPKRGLVSPGEFIPIAEQSQLIAPIGDWVLRRACQHLREWRDAGLEPVRVAVNVSVIQFQASDFASRVRTVLEQSDVAPEELALEVTESVFEGESDTLRNQMDALRDMGVWLSLDDFGTGYSSLLYLNRYPFNEIKIDQGFIFSLLSDSFSQHIVETVVVLAKALDAEIIAEGIESAAIADKLIAMGCRFGQGFFYSMPLEAEDFRWLLEQRSKLPLTAV</sequence>
<dbReference type="InterPro" id="IPR013655">
    <property type="entry name" value="PAS_fold_3"/>
</dbReference>
<dbReference type="RefSeq" id="WP_309657179.1">
    <property type="nucleotide sequence ID" value="NZ_JARWAN010000035.1"/>
</dbReference>
<dbReference type="InterPro" id="IPR001633">
    <property type="entry name" value="EAL_dom"/>
</dbReference>
<dbReference type="SUPFAM" id="SSF141868">
    <property type="entry name" value="EAL domain-like"/>
    <property type="match status" value="1"/>
</dbReference>
<feature type="domain" description="GGDEF" evidence="4">
    <location>
        <begin position="415"/>
        <end position="547"/>
    </location>
</feature>
<evidence type="ECO:0000259" key="2">
    <source>
        <dbReference type="PROSITE" id="PS50113"/>
    </source>
</evidence>
<dbReference type="PANTHER" id="PTHR44757">
    <property type="entry name" value="DIGUANYLATE CYCLASE DGCP"/>
    <property type="match status" value="1"/>
</dbReference>
<dbReference type="InterPro" id="IPR001610">
    <property type="entry name" value="PAC"/>
</dbReference>
<accession>A0ABU1H7M5</accession>
<dbReference type="SMART" id="SM00086">
    <property type="entry name" value="PAC"/>
    <property type="match status" value="3"/>
</dbReference>
<dbReference type="Gene3D" id="3.30.70.270">
    <property type="match status" value="1"/>
</dbReference>
<dbReference type="Pfam" id="PF08447">
    <property type="entry name" value="PAS_3"/>
    <property type="match status" value="1"/>
</dbReference>
<dbReference type="PANTHER" id="PTHR44757:SF2">
    <property type="entry name" value="BIOFILM ARCHITECTURE MAINTENANCE PROTEIN MBAA"/>
    <property type="match status" value="1"/>
</dbReference>
<dbReference type="InterPro" id="IPR000014">
    <property type="entry name" value="PAS"/>
</dbReference>
<reference evidence="5 6" key="1">
    <citation type="submission" date="2023-04" db="EMBL/GenBank/DDBJ databases">
        <title>A long-awaited taxogenomic arrangement of the family Halomonadaceae.</title>
        <authorList>
            <person name="De La Haba R."/>
            <person name="Chuvochina M."/>
            <person name="Wittouck S."/>
            <person name="Arahal D.R."/>
            <person name="Sanchez-Porro C."/>
            <person name="Hugenholtz P."/>
            <person name="Ventosa A."/>
        </authorList>
    </citation>
    <scope>NUCLEOTIDE SEQUENCE [LARGE SCALE GENOMIC DNA]</scope>
    <source>
        <strain evidence="5 6">DSM 21020</strain>
    </source>
</reference>
<evidence type="ECO:0000313" key="5">
    <source>
        <dbReference type="EMBL" id="MDR5900301.1"/>
    </source>
</evidence>
<dbReference type="InterPro" id="IPR052155">
    <property type="entry name" value="Biofilm_reg_signaling"/>
</dbReference>
<dbReference type="InterPro" id="IPR043128">
    <property type="entry name" value="Rev_trsase/Diguanyl_cyclase"/>
</dbReference>
<dbReference type="InterPro" id="IPR000700">
    <property type="entry name" value="PAS-assoc_C"/>
</dbReference>
<feature type="domain" description="PAC" evidence="2">
    <location>
        <begin position="210"/>
        <end position="262"/>
    </location>
</feature>
<dbReference type="PROSITE" id="PS50113">
    <property type="entry name" value="PAC"/>
    <property type="match status" value="3"/>
</dbReference>